<dbReference type="SUPFAM" id="SSF54427">
    <property type="entry name" value="NTF2-like"/>
    <property type="match status" value="1"/>
</dbReference>
<feature type="region of interest" description="Disordered" evidence="1">
    <location>
        <begin position="280"/>
        <end position="299"/>
    </location>
</feature>
<evidence type="ECO:0000313" key="3">
    <source>
        <dbReference type="EMBL" id="KAG6471223.1"/>
    </source>
</evidence>
<name>A0A8J5C4Z2_ZINOF</name>
<dbReference type="Gene3D" id="3.10.450.50">
    <property type="match status" value="1"/>
</dbReference>
<keyword evidence="4" id="KW-1185">Reference proteome</keyword>
<dbReference type="CDD" id="cd22117">
    <property type="entry name" value="F-box_FBXL4"/>
    <property type="match status" value="1"/>
</dbReference>
<dbReference type="InterPro" id="IPR037401">
    <property type="entry name" value="SnoaL-like"/>
</dbReference>
<dbReference type="PANTHER" id="PTHR47124:SF1">
    <property type="entry name" value="F-BOX PROTEIN SKIP8"/>
    <property type="match status" value="1"/>
</dbReference>
<dbReference type="SUPFAM" id="SSF81383">
    <property type="entry name" value="F-box domain"/>
    <property type="match status" value="1"/>
</dbReference>
<gene>
    <name evidence="3" type="ORF">ZIOFF_072324</name>
</gene>
<dbReference type="EMBL" id="JACMSC010000021">
    <property type="protein sequence ID" value="KAG6471223.1"/>
    <property type="molecule type" value="Genomic_DNA"/>
</dbReference>
<evidence type="ECO:0000256" key="1">
    <source>
        <dbReference type="SAM" id="MobiDB-lite"/>
    </source>
</evidence>
<feature type="domain" description="SnoaL-like" evidence="2">
    <location>
        <begin position="115"/>
        <end position="187"/>
    </location>
</feature>
<evidence type="ECO:0000259" key="2">
    <source>
        <dbReference type="Pfam" id="PF13474"/>
    </source>
</evidence>
<dbReference type="InterPro" id="IPR044260">
    <property type="entry name" value="SKIP8-like"/>
</dbReference>
<reference evidence="3 4" key="1">
    <citation type="submission" date="2020-08" db="EMBL/GenBank/DDBJ databases">
        <title>Plant Genome Project.</title>
        <authorList>
            <person name="Zhang R.-G."/>
        </authorList>
    </citation>
    <scope>NUCLEOTIDE SEQUENCE [LARGE SCALE GENOMIC DNA]</scope>
    <source>
        <tissue evidence="3">Rhizome</tissue>
    </source>
</reference>
<proteinExistence type="predicted"/>
<evidence type="ECO:0000313" key="4">
    <source>
        <dbReference type="Proteomes" id="UP000734854"/>
    </source>
</evidence>
<dbReference type="PANTHER" id="PTHR47124">
    <property type="entry name" value="F-BOX PROTEIN SKIP8"/>
    <property type="match status" value="1"/>
</dbReference>
<protein>
    <recommendedName>
        <fullName evidence="2">SnoaL-like domain-containing protein</fullName>
    </recommendedName>
</protein>
<dbReference type="InterPro" id="IPR032710">
    <property type="entry name" value="NTF2-like_dom_sf"/>
</dbReference>
<dbReference type="AlphaFoldDB" id="A0A8J5C4Z2"/>
<dbReference type="Proteomes" id="UP000734854">
    <property type="component" value="Unassembled WGS sequence"/>
</dbReference>
<sequence length="338" mass="38016">MCCGWTIPTSTHFVPLWSPPEPLFFAASAPFGPYDRTPEGSSRFCQAGDIGGGDCNGHCGDGNQLVPERTTRALDYLDYTSLCRLSMTNSSMRSAANDDGAWKALYHKCHVLHNRYNAVLQSWALIFNWDRGGVQEIDLQLRDVRALVDNAAWVTMDSYVGSGRGSFHVTNIFEFHHGRWLQHHSSFRCRDAELGALSFSLIWRDPHGNCWPFAPSSSCPQRNAFRDYLISAHCSDLIATRTRHTPFSGDCSTSSFLKPPSSSHPLPPLAPPFMMSLTRLGDSTTPLPPPSKPAPAEEQLKDPSFAEQLPMLIDLYLRPCVMRWEWYLRRHWHGMESA</sequence>
<accession>A0A8J5C4Z2</accession>
<dbReference type="Pfam" id="PF13474">
    <property type="entry name" value="SnoaL_3"/>
    <property type="match status" value="1"/>
</dbReference>
<comment type="caution">
    <text evidence="3">The sequence shown here is derived from an EMBL/GenBank/DDBJ whole genome shotgun (WGS) entry which is preliminary data.</text>
</comment>
<dbReference type="InterPro" id="IPR036047">
    <property type="entry name" value="F-box-like_dom_sf"/>
</dbReference>
<organism evidence="3 4">
    <name type="scientific">Zingiber officinale</name>
    <name type="common">Ginger</name>
    <name type="synonym">Amomum zingiber</name>
    <dbReference type="NCBI Taxonomy" id="94328"/>
    <lineage>
        <taxon>Eukaryota</taxon>
        <taxon>Viridiplantae</taxon>
        <taxon>Streptophyta</taxon>
        <taxon>Embryophyta</taxon>
        <taxon>Tracheophyta</taxon>
        <taxon>Spermatophyta</taxon>
        <taxon>Magnoliopsida</taxon>
        <taxon>Liliopsida</taxon>
        <taxon>Zingiberales</taxon>
        <taxon>Zingiberaceae</taxon>
        <taxon>Zingiber</taxon>
    </lineage>
</organism>